<proteinExistence type="predicted"/>
<evidence type="ECO:0000259" key="1">
    <source>
        <dbReference type="Pfam" id="PF01850"/>
    </source>
</evidence>
<comment type="caution">
    <text evidence="2">The sequence shown here is derived from an EMBL/GenBank/DDBJ whole genome shotgun (WGS) entry which is preliminary data.</text>
</comment>
<dbReference type="InterPro" id="IPR052919">
    <property type="entry name" value="TA_system_RNase"/>
</dbReference>
<dbReference type="PANTHER" id="PTHR36173:SF2">
    <property type="entry name" value="RIBONUCLEASE VAPC16"/>
    <property type="match status" value="1"/>
</dbReference>
<organism evidence="2 3">
    <name type="scientific">Crocosphaera watsonii WH 0003</name>
    <dbReference type="NCBI Taxonomy" id="423471"/>
    <lineage>
        <taxon>Bacteria</taxon>
        <taxon>Bacillati</taxon>
        <taxon>Cyanobacteriota</taxon>
        <taxon>Cyanophyceae</taxon>
        <taxon>Oscillatoriophycideae</taxon>
        <taxon>Chroococcales</taxon>
        <taxon>Aphanothecaceae</taxon>
        <taxon>Crocosphaera</taxon>
    </lineage>
</organism>
<dbReference type="InterPro" id="IPR029060">
    <property type="entry name" value="PIN-like_dom_sf"/>
</dbReference>
<gene>
    <name evidence="2" type="ORF">CWATWH0003_4530</name>
</gene>
<dbReference type="PANTHER" id="PTHR36173">
    <property type="entry name" value="RIBONUCLEASE VAPC16-RELATED"/>
    <property type="match status" value="1"/>
</dbReference>
<protein>
    <submittedName>
        <fullName evidence="2">PilT protein domain protein</fullName>
    </submittedName>
</protein>
<dbReference type="SUPFAM" id="SSF88723">
    <property type="entry name" value="PIN domain-like"/>
    <property type="match status" value="1"/>
</dbReference>
<dbReference type="InterPro" id="IPR041705">
    <property type="entry name" value="PIN_Sll0205"/>
</dbReference>
<dbReference type="RefSeq" id="WP_007312404.1">
    <property type="nucleotide sequence ID" value="NZ_AESD01000681.1"/>
</dbReference>
<reference evidence="2 3" key="1">
    <citation type="journal article" date="2011" name="Front. Microbiol.">
        <title>Two Strains of Crocosphaera watsonii with Highly Conserved Genomes are Distinguished by Strain-Specific Features.</title>
        <authorList>
            <person name="Bench S.R."/>
            <person name="Ilikchyan I.N."/>
            <person name="Tripp H.J."/>
            <person name="Zehr J.P."/>
        </authorList>
    </citation>
    <scope>NUCLEOTIDE SEQUENCE [LARGE SCALE GENOMIC DNA]</scope>
    <source>
        <strain evidence="2 3">WH 0003</strain>
    </source>
</reference>
<accession>G5JAR9</accession>
<evidence type="ECO:0000313" key="2">
    <source>
        <dbReference type="EMBL" id="EHJ10711.1"/>
    </source>
</evidence>
<feature type="domain" description="PIN" evidence="1">
    <location>
        <begin position="3"/>
        <end position="123"/>
    </location>
</feature>
<sequence length="128" mass="14970">MKYLLDTHSLIWFFAGHPNLSNKVREIMEDDNHQKLISLVSVWEMGIKQSKGKFNLSLPLEDYINNKIKLEDFDLLPIKLNHVSLITSLPFHHNDPFDRLLIAQSIIENIPILSKDIAFDAYDVNRLW</sequence>
<name>G5JAR9_CROWT</name>
<dbReference type="CDD" id="cd09872">
    <property type="entry name" value="PIN_Sll0205-like"/>
    <property type="match status" value="1"/>
</dbReference>
<dbReference type="EMBL" id="AESD01000681">
    <property type="protein sequence ID" value="EHJ10711.1"/>
    <property type="molecule type" value="Genomic_DNA"/>
</dbReference>
<dbReference type="Gene3D" id="3.40.50.1010">
    <property type="entry name" value="5'-nuclease"/>
    <property type="match status" value="1"/>
</dbReference>
<dbReference type="Pfam" id="PF01850">
    <property type="entry name" value="PIN"/>
    <property type="match status" value="1"/>
</dbReference>
<dbReference type="PATRIC" id="fig|423471.3.peg.4237"/>
<dbReference type="GeneID" id="88767948"/>
<evidence type="ECO:0000313" key="3">
    <source>
        <dbReference type="Proteomes" id="UP000003477"/>
    </source>
</evidence>
<dbReference type="AlphaFoldDB" id="G5JAR9"/>
<dbReference type="InterPro" id="IPR002716">
    <property type="entry name" value="PIN_dom"/>
</dbReference>
<dbReference type="Proteomes" id="UP000003477">
    <property type="component" value="Unassembled WGS sequence"/>
</dbReference>